<dbReference type="Proteomes" id="UP000773462">
    <property type="component" value="Unassembled WGS sequence"/>
</dbReference>
<reference evidence="1 2" key="1">
    <citation type="submission" date="2021-03" db="EMBL/GenBank/DDBJ databases">
        <title>Genomic Encyclopedia of Type Strains, Phase IV (KMG-IV): sequencing the most valuable type-strain genomes for metagenomic binning, comparative biology and taxonomic classification.</title>
        <authorList>
            <person name="Goeker M."/>
        </authorList>
    </citation>
    <scope>NUCLEOTIDE SEQUENCE [LARGE SCALE GENOMIC DNA]</scope>
    <source>
        <strain evidence="1 2">DSM 101953</strain>
    </source>
</reference>
<evidence type="ECO:0000313" key="1">
    <source>
        <dbReference type="EMBL" id="MBP2111254.1"/>
    </source>
</evidence>
<accession>A0ABS4NMF7</accession>
<name>A0ABS4NMF7_9BACL</name>
<comment type="caution">
    <text evidence="1">The sequence shown here is derived from an EMBL/GenBank/DDBJ whole genome shotgun (WGS) entry which is preliminary data.</text>
</comment>
<protein>
    <submittedName>
        <fullName evidence="1">Antitoxin (DNA-binding transcriptional repressor) of toxin-antitoxin stability system</fullName>
    </submittedName>
</protein>
<proteinExistence type="predicted"/>
<keyword evidence="2" id="KW-1185">Reference proteome</keyword>
<sequence length="191" mass="21169">MNSMSLSKFRSIAGCCVGMAPVALEIVWNRAVEFQDGMVIVNMPVDKETEEAAVTMSYPDQGYMSITAKQPCDVAVRVYDWMGTDLTVRINGAVCVAAREGNLLVIRSVRAGDTVELTHLLETLTVKEIVRGEEYKVSWRGCDVVDISPRGEHLRLYQRDLRIPKVYPTPEDVHFTGAANYGPTQQAQGSK</sequence>
<gene>
    <name evidence="1" type="ORF">J2Z70_001395</name>
</gene>
<organism evidence="1 2">
    <name type="scientific">Paenibacillus silagei</name>
    <dbReference type="NCBI Taxonomy" id="1670801"/>
    <lineage>
        <taxon>Bacteria</taxon>
        <taxon>Bacillati</taxon>
        <taxon>Bacillota</taxon>
        <taxon>Bacilli</taxon>
        <taxon>Bacillales</taxon>
        <taxon>Paenibacillaceae</taxon>
        <taxon>Paenibacillus</taxon>
    </lineage>
</organism>
<evidence type="ECO:0000313" key="2">
    <source>
        <dbReference type="Proteomes" id="UP000773462"/>
    </source>
</evidence>
<dbReference type="EMBL" id="JAGGLV010000003">
    <property type="protein sequence ID" value="MBP2111254.1"/>
    <property type="molecule type" value="Genomic_DNA"/>
</dbReference>